<evidence type="ECO:0000313" key="2">
    <source>
        <dbReference type="EMBL" id="KAJ9180904.1"/>
    </source>
</evidence>
<comment type="caution">
    <text evidence="2">The sequence shown here is derived from an EMBL/GenBank/DDBJ whole genome shotgun (WGS) entry which is preliminary data.</text>
</comment>
<organism evidence="2 3">
    <name type="scientific">Hevea brasiliensis</name>
    <name type="common">Para rubber tree</name>
    <name type="synonym">Siphonia brasiliensis</name>
    <dbReference type="NCBI Taxonomy" id="3981"/>
    <lineage>
        <taxon>Eukaryota</taxon>
        <taxon>Viridiplantae</taxon>
        <taxon>Streptophyta</taxon>
        <taxon>Embryophyta</taxon>
        <taxon>Tracheophyta</taxon>
        <taxon>Spermatophyta</taxon>
        <taxon>Magnoliopsida</taxon>
        <taxon>eudicotyledons</taxon>
        <taxon>Gunneridae</taxon>
        <taxon>Pentapetalae</taxon>
        <taxon>rosids</taxon>
        <taxon>fabids</taxon>
        <taxon>Malpighiales</taxon>
        <taxon>Euphorbiaceae</taxon>
        <taxon>Crotonoideae</taxon>
        <taxon>Micrandreae</taxon>
        <taxon>Hevea</taxon>
    </lineage>
</organism>
<evidence type="ECO:0000313" key="3">
    <source>
        <dbReference type="Proteomes" id="UP001174677"/>
    </source>
</evidence>
<protein>
    <submittedName>
        <fullName evidence="2">Uncharacterized protein</fullName>
    </submittedName>
</protein>
<dbReference type="EMBL" id="JARPOI010000005">
    <property type="protein sequence ID" value="KAJ9180904.1"/>
    <property type="molecule type" value="Genomic_DNA"/>
</dbReference>
<keyword evidence="3" id="KW-1185">Reference proteome</keyword>
<accession>A0ABQ9MKR8</accession>
<proteinExistence type="predicted"/>
<dbReference type="Proteomes" id="UP001174677">
    <property type="component" value="Chromosome 5"/>
</dbReference>
<reference evidence="2" key="1">
    <citation type="journal article" date="2023" name="Plant Biotechnol. J.">
        <title>Chromosome-level wild Hevea brasiliensis genome provides new tools for genomic-assisted breeding and valuable loci to elevate rubber yield.</title>
        <authorList>
            <person name="Cheng H."/>
            <person name="Song X."/>
            <person name="Hu Y."/>
            <person name="Wu T."/>
            <person name="Yang Q."/>
            <person name="An Z."/>
            <person name="Feng S."/>
            <person name="Deng Z."/>
            <person name="Wu W."/>
            <person name="Zeng X."/>
            <person name="Tu M."/>
            <person name="Wang X."/>
            <person name="Huang H."/>
        </authorList>
    </citation>
    <scope>NUCLEOTIDE SEQUENCE</scope>
    <source>
        <strain evidence="2">MT/VB/25A 57/8</strain>
    </source>
</reference>
<sequence>MFTSESWTTSKWAKEVKGKKCERTVLSPAFWNHVVYALKYNKALLRRHTFGDITTPIDLANIDENNEWLLGELEKRDGDDDDDDSLVFMNDVLTWGDVGRAAGVSKSRYELRSAARSTPPVETPSFRRPRAMRGASSSQVDDDEEEEEFVMAVVENEDDFGNLDDE</sequence>
<name>A0ABQ9MKR8_HEVBR</name>
<gene>
    <name evidence="2" type="ORF">P3X46_009091</name>
</gene>
<feature type="region of interest" description="Disordered" evidence="1">
    <location>
        <begin position="113"/>
        <end position="146"/>
    </location>
</feature>
<evidence type="ECO:0000256" key="1">
    <source>
        <dbReference type="SAM" id="MobiDB-lite"/>
    </source>
</evidence>